<protein>
    <submittedName>
        <fullName evidence="2">Pimeloyl-ACP methyl ester carboxylesterase</fullName>
    </submittedName>
</protein>
<dbReference type="PRINTS" id="PR00111">
    <property type="entry name" value="ABHYDROLASE"/>
</dbReference>
<feature type="domain" description="AB hydrolase-1" evidence="1">
    <location>
        <begin position="56"/>
        <end position="238"/>
    </location>
</feature>
<dbReference type="AlphaFoldDB" id="A0A7W4YYX3"/>
<evidence type="ECO:0000313" key="2">
    <source>
        <dbReference type="EMBL" id="MBB3020764.1"/>
    </source>
</evidence>
<dbReference type="RefSeq" id="WP_183453080.1">
    <property type="nucleotide sequence ID" value="NZ_JACHWB010000006.1"/>
</dbReference>
<comment type="caution">
    <text evidence="2">The sequence shown here is derived from an EMBL/GenBank/DDBJ whole genome shotgun (WGS) entry which is preliminary data.</text>
</comment>
<dbReference type="Proteomes" id="UP000532010">
    <property type="component" value="Unassembled WGS sequence"/>
</dbReference>
<sequence length="251" mass="27248">MERRVEGRTESRLAGAERAELILIPGLLNDAELWRDQVSGLSGIATCHVADITEGRTLRELAQSVLADAPARFALAGFSLGGYVAQEIARLAPDQITRLALLDTSFRPDTPERLAGRHALNKAALAPGRFHGFGDRLLTTYLDPSHVADERIVATIRGMTERLGVETFVRQNGIERKDGIDVLRSLTCPVMILCGENDLVTPLADHGEMARLVPQAKLVVIPGSGHMTPLENPAAVTEALRDWLLEPNQGP</sequence>
<name>A0A7W4YYX3_9HYPH</name>
<keyword evidence="3" id="KW-1185">Reference proteome</keyword>
<dbReference type="Gene3D" id="3.40.50.1820">
    <property type="entry name" value="alpha/beta hydrolase"/>
    <property type="match status" value="1"/>
</dbReference>
<gene>
    <name evidence="2" type="ORF">FHR70_003852</name>
</gene>
<evidence type="ECO:0000313" key="3">
    <source>
        <dbReference type="Proteomes" id="UP000532010"/>
    </source>
</evidence>
<dbReference type="InterPro" id="IPR000073">
    <property type="entry name" value="AB_hydrolase_1"/>
</dbReference>
<proteinExistence type="predicted"/>
<organism evidence="2 3">
    <name type="scientific">Microvirga lupini</name>
    <dbReference type="NCBI Taxonomy" id="420324"/>
    <lineage>
        <taxon>Bacteria</taxon>
        <taxon>Pseudomonadati</taxon>
        <taxon>Pseudomonadota</taxon>
        <taxon>Alphaproteobacteria</taxon>
        <taxon>Hyphomicrobiales</taxon>
        <taxon>Methylobacteriaceae</taxon>
        <taxon>Microvirga</taxon>
    </lineage>
</organism>
<dbReference type="PANTHER" id="PTHR43194">
    <property type="entry name" value="HYDROLASE ALPHA/BETA FOLD FAMILY"/>
    <property type="match status" value="1"/>
</dbReference>
<dbReference type="Pfam" id="PF12697">
    <property type="entry name" value="Abhydrolase_6"/>
    <property type="match status" value="1"/>
</dbReference>
<dbReference type="InterPro" id="IPR029058">
    <property type="entry name" value="AB_hydrolase_fold"/>
</dbReference>
<dbReference type="PANTHER" id="PTHR43194:SF2">
    <property type="entry name" value="PEROXISOMAL MEMBRANE PROTEIN LPX1"/>
    <property type="match status" value="1"/>
</dbReference>
<dbReference type="SUPFAM" id="SSF53474">
    <property type="entry name" value="alpha/beta-Hydrolases"/>
    <property type="match status" value="1"/>
</dbReference>
<dbReference type="EMBL" id="JACHWB010000006">
    <property type="protein sequence ID" value="MBB3020764.1"/>
    <property type="molecule type" value="Genomic_DNA"/>
</dbReference>
<evidence type="ECO:0000259" key="1">
    <source>
        <dbReference type="Pfam" id="PF12697"/>
    </source>
</evidence>
<dbReference type="InterPro" id="IPR050228">
    <property type="entry name" value="Carboxylesterase_BioH"/>
</dbReference>
<reference evidence="2 3" key="1">
    <citation type="submission" date="2020-08" db="EMBL/GenBank/DDBJ databases">
        <title>The Agave Microbiome: Exploring the role of microbial communities in plant adaptations to desert environments.</title>
        <authorList>
            <person name="Partida-Martinez L.P."/>
        </authorList>
    </citation>
    <scope>NUCLEOTIDE SEQUENCE [LARGE SCALE GENOMIC DNA]</scope>
    <source>
        <strain evidence="2 3">AT3.9</strain>
    </source>
</reference>
<accession>A0A7W4YYX3</accession>